<evidence type="ECO:0000313" key="5">
    <source>
        <dbReference type="EMBL" id="RDB36337.1"/>
    </source>
</evidence>
<dbReference type="PANTHER" id="PTHR46847">
    <property type="entry name" value="D-ALLOSE-BINDING PERIPLASMIC PROTEIN-RELATED"/>
    <property type="match status" value="1"/>
</dbReference>
<comment type="similarity">
    <text evidence="2">Belongs to the bacterial solute-binding protein 2 family.</text>
</comment>
<dbReference type="InterPro" id="IPR025997">
    <property type="entry name" value="SBP_2_dom"/>
</dbReference>
<dbReference type="Proteomes" id="UP000253934">
    <property type="component" value="Unassembled WGS sequence"/>
</dbReference>
<dbReference type="Gene3D" id="3.40.50.2300">
    <property type="match status" value="2"/>
</dbReference>
<gene>
    <name evidence="5" type="ORF">DCC88_05495</name>
</gene>
<dbReference type="GO" id="GO:0030246">
    <property type="term" value="F:carbohydrate binding"/>
    <property type="evidence" value="ECO:0007669"/>
    <property type="project" value="UniProtKB-ARBA"/>
</dbReference>
<feature type="domain" description="Periplasmic binding protein" evidence="4">
    <location>
        <begin position="25"/>
        <end position="297"/>
    </location>
</feature>
<evidence type="ECO:0000259" key="4">
    <source>
        <dbReference type="Pfam" id="PF13407"/>
    </source>
</evidence>
<comment type="subcellular location">
    <subcellularLocation>
        <location evidence="1">Cell envelope</location>
    </subcellularLocation>
</comment>
<reference evidence="5" key="1">
    <citation type="submission" date="2018-04" db="EMBL/GenBank/DDBJ databases">
        <title>Draft genome sequence of the Candidatus Spirobacillus cienkowskii, a pathogen of freshwater Daphnia species, reconstructed from hemolymph metagenomic reads.</title>
        <authorList>
            <person name="Bresciani L."/>
            <person name="Lemos L.N."/>
            <person name="Wale N."/>
            <person name="Lin J.Y."/>
            <person name="Fernandes G.R."/>
            <person name="Duffy M.A."/>
            <person name="Rodrigues J.M."/>
        </authorList>
    </citation>
    <scope>NUCLEOTIDE SEQUENCE [LARGE SCALE GENOMIC DNA]</scope>
    <source>
        <strain evidence="5">Binning01</strain>
    </source>
</reference>
<evidence type="ECO:0000256" key="1">
    <source>
        <dbReference type="ARBA" id="ARBA00004196"/>
    </source>
</evidence>
<dbReference type="Pfam" id="PF13407">
    <property type="entry name" value="Peripla_BP_4"/>
    <property type="match status" value="1"/>
</dbReference>
<proteinExistence type="inferred from homology"/>
<dbReference type="AlphaFoldDB" id="A0A369KU24"/>
<comment type="caution">
    <text evidence="5">The sequence shown here is derived from an EMBL/GenBank/DDBJ whole genome shotgun (WGS) entry which is preliminary data.</text>
</comment>
<dbReference type="GO" id="GO:0030313">
    <property type="term" value="C:cell envelope"/>
    <property type="evidence" value="ECO:0007669"/>
    <property type="project" value="UniProtKB-SubCell"/>
</dbReference>
<dbReference type="PANTHER" id="PTHR46847:SF2">
    <property type="entry name" value="ABC TRANSPORTER SUGAR-BINDING PROTEIN"/>
    <property type="match status" value="1"/>
</dbReference>
<dbReference type="InterPro" id="IPR028082">
    <property type="entry name" value="Peripla_BP_I"/>
</dbReference>
<sequence length="364" mass="41704">MKIIKILFFILTILFNTKVFSISVTFINPGKSDEDFWVTSSKFTQAAAKSLGIDLEVLYAERNRVLNVKIAEELSQRTKKPDFVFIVNEKLLAEEMLQILDKYKIKTFLIHSDLVPEQKKNLSNPREVLKNWIATIVPDNVFAGHLIAKGVYDTAKQNKKLNTYNLIAIHGDKATPTSQERNLGLQKFLKENPKINLKQSLYAEWNKDIAYEQTKIILQRYNDINMIWAANDPIAIGALKAAQESKKSPGKDIFIGGLNWLNEAIQSVKDNKLAISVGGHFMNGACALIVLYDYVKGIDLKEKDHKIEIKVFSSVNSKEAQNFSQLMKEEHWSKIDFKRFSKFHNKTLKTYNFNSKKILNTLKK</sequence>
<evidence type="ECO:0000313" key="6">
    <source>
        <dbReference type="Proteomes" id="UP000253934"/>
    </source>
</evidence>
<dbReference type="EMBL" id="QOVW01000062">
    <property type="protein sequence ID" value="RDB36337.1"/>
    <property type="molecule type" value="Genomic_DNA"/>
</dbReference>
<keyword evidence="3" id="KW-0732">Signal</keyword>
<evidence type="ECO:0000256" key="3">
    <source>
        <dbReference type="ARBA" id="ARBA00022729"/>
    </source>
</evidence>
<accession>A0A369KU24</accession>
<dbReference type="CDD" id="cd06324">
    <property type="entry name" value="PBP1_ABC_sugar_binding-like"/>
    <property type="match status" value="1"/>
</dbReference>
<name>A0A369KU24_9BACT</name>
<organism evidence="5 6">
    <name type="scientific">Spirobacillus cienkowskii</name>
    <dbReference type="NCBI Taxonomy" id="495820"/>
    <lineage>
        <taxon>Bacteria</taxon>
        <taxon>Pseudomonadati</taxon>
        <taxon>Bdellovibrionota</taxon>
        <taxon>Oligoflexia</taxon>
        <taxon>Silvanigrellales</taxon>
        <taxon>Spirobacillus</taxon>
    </lineage>
</organism>
<protein>
    <recommendedName>
        <fullName evidence="4">Periplasmic binding protein domain-containing protein</fullName>
    </recommendedName>
</protein>
<keyword evidence="6" id="KW-1185">Reference proteome</keyword>
<dbReference type="SUPFAM" id="SSF53822">
    <property type="entry name" value="Periplasmic binding protein-like I"/>
    <property type="match status" value="1"/>
</dbReference>
<evidence type="ECO:0000256" key="2">
    <source>
        <dbReference type="ARBA" id="ARBA00007639"/>
    </source>
</evidence>